<dbReference type="EMBL" id="GBRH01200689">
    <property type="protein sequence ID" value="JAD97206.1"/>
    <property type="molecule type" value="Transcribed_RNA"/>
</dbReference>
<accession>A0A0A9EAY5</accession>
<organism evidence="1">
    <name type="scientific">Arundo donax</name>
    <name type="common">Giant reed</name>
    <name type="synonym">Donax arundinaceus</name>
    <dbReference type="NCBI Taxonomy" id="35708"/>
    <lineage>
        <taxon>Eukaryota</taxon>
        <taxon>Viridiplantae</taxon>
        <taxon>Streptophyta</taxon>
        <taxon>Embryophyta</taxon>
        <taxon>Tracheophyta</taxon>
        <taxon>Spermatophyta</taxon>
        <taxon>Magnoliopsida</taxon>
        <taxon>Liliopsida</taxon>
        <taxon>Poales</taxon>
        <taxon>Poaceae</taxon>
        <taxon>PACMAD clade</taxon>
        <taxon>Arundinoideae</taxon>
        <taxon>Arundineae</taxon>
        <taxon>Arundo</taxon>
    </lineage>
</organism>
<dbReference type="AlphaFoldDB" id="A0A0A9EAY5"/>
<reference evidence="1" key="2">
    <citation type="journal article" date="2015" name="Data Brief">
        <title>Shoot transcriptome of the giant reed, Arundo donax.</title>
        <authorList>
            <person name="Barrero R.A."/>
            <person name="Guerrero F.D."/>
            <person name="Moolhuijzen P."/>
            <person name="Goolsby J.A."/>
            <person name="Tidwell J."/>
            <person name="Bellgard S.E."/>
            <person name="Bellgard M.I."/>
        </authorList>
    </citation>
    <scope>NUCLEOTIDE SEQUENCE</scope>
    <source>
        <tissue evidence="1">Shoot tissue taken approximately 20 cm above the soil surface</tissue>
    </source>
</reference>
<reference evidence="1" key="1">
    <citation type="submission" date="2014-09" db="EMBL/GenBank/DDBJ databases">
        <authorList>
            <person name="Magalhaes I.L.F."/>
            <person name="Oliveira U."/>
            <person name="Santos F.R."/>
            <person name="Vidigal T.H.D.A."/>
            <person name="Brescovit A.D."/>
            <person name="Santos A.J."/>
        </authorList>
    </citation>
    <scope>NUCLEOTIDE SEQUENCE</scope>
    <source>
        <tissue evidence="1">Shoot tissue taken approximately 20 cm above the soil surface</tissue>
    </source>
</reference>
<name>A0A0A9EAY5_ARUDO</name>
<proteinExistence type="predicted"/>
<protein>
    <submittedName>
        <fullName evidence="1">Uncharacterized protein</fullName>
    </submittedName>
</protein>
<evidence type="ECO:0000313" key="1">
    <source>
        <dbReference type="EMBL" id="JAD97206.1"/>
    </source>
</evidence>
<sequence length="46" mass="5480">MMKVKARTVVFSVPNLGHVKILRNGRIWEVLLLKIRRTIRFPCFQN</sequence>